<dbReference type="EMBL" id="BIFR01000002">
    <property type="protein sequence ID" value="GCE15476.1"/>
    <property type="molecule type" value="Genomic_DNA"/>
</dbReference>
<comment type="caution">
    <text evidence="1">The sequence shown here is derived from an EMBL/GenBank/DDBJ whole genome shotgun (WGS) entry which is preliminary data.</text>
</comment>
<accession>A0A402A906</accession>
<sequence>MHYRICIKGQLDLSWQEWFEDLQILPETSNTTVLYGSLPDQAALYRVLLKIRSLGIVLLSLETDDLPLNQEEESRPIQGENS</sequence>
<reference evidence="2" key="1">
    <citation type="submission" date="2018-12" db="EMBL/GenBank/DDBJ databases">
        <title>Tengunoibacter tsumagoiensis gen. nov., sp. nov., Dictyobacter kobayashii sp. nov., D. alpinus sp. nov., and D. joshuensis sp. nov. and description of Dictyobacteraceae fam. nov. within the order Ktedonobacterales isolated from Tengu-no-mugimeshi.</title>
        <authorList>
            <person name="Wang C.M."/>
            <person name="Zheng Y."/>
            <person name="Sakai Y."/>
            <person name="Toyoda A."/>
            <person name="Minakuchi Y."/>
            <person name="Abe K."/>
            <person name="Yokota A."/>
            <person name="Yabe S."/>
        </authorList>
    </citation>
    <scope>NUCLEOTIDE SEQUENCE [LARGE SCALE GENOMIC DNA]</scope>
    <source>
        <strain evidence="2">Uno3</strain>
    </source>
</reference>
<dbReference type="Proteomes" id="UP000287352">
    <property type="component" value="Unassembled WGS sequence"/>
</dbReference>
<proteinExistence type="predicted"/>
<organism evidence="1 2">
    <name type="scientific">Tengunoibacter tsumagoiensis</name>
    <dbReference type="NCBI Taxonomy" id="2014871"/>
    <lineage>
        <taxon>Bacteria</taxon>
        <taxon>Bacillati</taxon>
        <taxon>Chloroflexota</taxon>
        <taxon>Ktedonobacteria</taxon>
        <taxon>Ktedonobacterales</taxon>
        <taxon>Dictyobacteraceae</taxon>
        <taxon>Tengunoibacter</taxon>
    </lineage>
</organism>
<dbReference type="AlphaFoldDB" id="A0A402A906"/>
<evidence type="ECO:0000313" key="2">
    <source>
        <dbReference type="Proteomes" id="UP000287352"/>
    </source>
</evidence>
<evidence type="ECO:0000313" key="1">
    <source>
        <dbReference type="EMBL" id="GCE15476.1"/>
    </source>
</evidence>
<keyword evidence="2" id="KW-1185">Reference proteome</keyword>
<gene>
    <name evidence="1" type="ORF">KTT_53350</name>
</gene>
<protein>
    <submittedName>
        <fullName evidence="1">Uncharacterized protein</fullName>
    </submittedName>
</protein>
<dbReference type="RefSeq" id="WP_126582933.1">
    <property type="nucleotide sequence ID" value="NZ_BIFR01000002.1"/>
</dbReference>
<name>A0A402A906_9CHLR</name>
<dbReference type="OrthoDB" id="4828421at2"/>